<keyword evidence="10" id="KW-1185">Reference proteome</keyword>
<dbReference type="Pfam" id="PF14322">
    <property type="entry name" value="SusD-like_3"/>
    <property type="match status" value="1"/>
</dbReference>
<feature type="region of interest" description="Disordered" evidence="6">
    <location>
        <begin position="579"/>
        <end position="598"/>
    </location>
</feature>
<evidence type="ECO:0000259" key="8">
    <source>
        <dbReference type="Pfam" id="PF14322"/>
    </source>
</evidence>
<proteinExistence type="inferred from homology"/>
<name>A0A172TSD7_9BACT</name>
<reference evidence="10" key="1">
    <citation type="submission" date="2015-01" db="EMBL/GenBank/DDBJ databases">
        <title>Flavisolibacter sp./LCS9/ whole genome sequencing.</title>
        <authorList>
            <person name="Kim M.K."/>
            <person name="Srinivasan S."/>
            <person name="Lee J.-J."/>
        </authorList>
    </citation>
    <scope>NUCLEOTIDE SEQUENCE [LARGE SCALE GENOMIC DNA]</scope>
    <source>
        <strain evidence="10">LCS9</strain>
    </source>
</reference>
<organism evidence="9 10">
    <name type="scientific">Flavisolibacter tropicus</name>
    <dbReference type="NCBI Taxonomy" id="1492898"/>
    <lineage>
        <taxon>Bacteria</taxon>
        <taxon>Pseudomonadati</taxon>
        <taxon>Bacteroidota</taxon>
        <taxon>Chitinophagia</taxon>
        <taxon>Chitinophagales</taxon>
        <taxon>Chitinophagaceae</taxon>
        <taxon>Flavisolibacter</taxon>
    </lineage>
</organism>
<dbReference type="InterPro" id="IPR033985">
    <property type="entry name" value="SusD-like_N"/>
</dbReference>
<sequence length="598" mass="66603">MKKVFILFFTSSVILLSGCKKFLDRKPLDASAASTFLSNQAEMEQGLNGVYASAFWSVPNYLPLLFSIESSTDLGIRRGGNAEDLIALGDAGPFSISNSIPSAAWSQAFRLVQRANQQLAGMENGKNNVSPQVYGKIKAETMVLRAWAYFHLMYWFGDVPYYRATPSVNEVLNSKRSPVATIVADLYKDLDEAVASFDAAKTPAVQQMGMVNKGVALGLKAKLALLIKDYRTAATATQAVIDGGLYGLNPKYTDLFLLAGQQANVNREIMFNQTYPTDVLDPQNWAAVITVPRQVTTSQSSHFPSQVLVDKFEAKDGKRIDQSLAYNPAAPRLNRDNRLKWTVYMPDDTMTYTVAKAPFTPTAYINPKERTIYNIYSNVRKKYNWNTGVYDIVNGGNNDWIGAQAAGIQWQVSATGNIGGVGYVWRKYVDSTQYTWETKTGYILMRYADILLMYAEAKIELGEVDNTVLKAINDVRARAGQPAVTTTSPSELRQIVRRERAVEFAGEGLRLFDLRRWGIYGKANSFPVVGASLDPAVPAGTPVFDEDEVPNYTNSVNQRIRFRNQTRNNADPKYKLWPIPPSELEMNPNLKPNNPGWQ</sequence>
<keyword evidence="4" id="KW-0472">Membrane</keyword>
<reference evidence="9 10" key="2">
    <citation type="journal article" date="2016" name="Int. J. Syst. Evol. Microbiol.">
        <title>Flavisolibacter tropicus sp. nov., isolated from tropical soil.</title>
        <authorList>
            <person name="Lee J.J."/>
            <person name="Kang M.S."/>
            <person name="Kim G.S."/>
            <person name="Lee C.S."/>
            <person name="Lim S."/>
            <person name="Lee J."/>
            <person name="Roh S.H."/>
            <person name="Kang H."/>
            <person name="Ha J.M."/>
            <person name="Bae S."/>
            <person name="Jung H.Y."/>
            <person name="Kim M.K."/>
        </authorList>
    </citation>
    <scope>NUCLEOTIDE SEQUENCE [LARGE SCALE GENOMIC DNA]</scope>
    <source>
        <strain evidence="9 10">LCS9</strain>
    </source>
</reference>
<comment type="subcellular location">
    <subcellularLocation>
        <location evidence="1">Cell outer membrane</location>
    </subcellularLocation>
</comment>
<evidence type="ECO:0000313" key="10">
    <source>
        <dbReference type="Proteomes" id="UP000077177"/>
    </source>
</evidence>
<keyword evidence="3" id="KW-0732">Signal</keyword>
<feature type="domain" description="RagB/SusD" evidence="7">
    <location>
        <begin position="299"/>
        <end position="597"/>
    </location>
</feature>
<evidence type="ECO:0008006" key="11">
    <source>
        <dbReference type="Google" id="ProtNLM"/>
    </source>
</evidence>
<evidence type="ECO:0000256" key="6">
    <source>
        <dbReference type="SAM" id="MobiDB-lite"/>
    </source>
</evidence>
<evidence type="ECO:0000259" key="7">
    <source>
        <dbReference type="Pfam" id="PF07980"/>
    </source>
</evidence>
<dbReference type="AlphaFoldDB" id="A0A172TSD7"/>
<dbReference type="EMBL" id="CP011390">
    <property type="protein sequence ID" value="ANE49991.1"/>
    <property type="molecule type" value="Genomic_DNA"/>
</dbReference>
<dbReference type="InterPro" id="IPR012944">
    <property type="entry name" value="SusD_RagB_dom"/>
</dbReference>
<dbReference type="RefSeq" id="WP_066402159.1">
    <property type="nucleotide sequence ID" value="NZ_CP011390.1"/>
</dbReference>
<evidence type="ECO:0000256" key="3">
    <source>
        <dbReference type="ARBA" id="ARBA00022729"/>
    </source>
</evidence>
<dbReference type="PROSITE" id="PS51257">
    <property type="entry name" value="PROKAR_LIPOPROTEIN"/>
    <property type="match status" value="1"/>
</dbReference>
<gene>
    <name evidence="9" type="ORF">SY85_05265</name>
</gene>
<dbReference type="Proteomes" id="UP000077177">
    <property type="component" value="Chromosome"/>
</dbReference>
<keyword evidence="5" id="KW-0998">Cell outer membrane</keyword>
<dbReference type="Pfam" id="PF07980">
    <property type="entry name" value="SusD_RagB"/>
    <property type="match status" value="1"/>
</dbReference>
<dbReference type="OrthoDB" id="5694214at2"/>
<feature type="domain" description="SusD-like N-terminal" evidence="8">
    <location>
        <begin position="21"/>
        <end position="195"/>
    </location>
</feature>
<accession>A0A172TSD7</accession>
<comment type="similarity">
    <text evidence="2">Belongs to the SusD family.</text>
</comment>
<evidence type="ECO:0000256" key="1">
    <source>
        <dbReference type="ARBA" id="ARBA00004442"/>
    </source>
</evidence>
<evidence type="ECO:0000313" key="9">
    <source>
        <dbReference type="EMBL" id="ANE49991.1"/>
    </source>
</evidence>
<dbReference type="PATRIC" id="fig|1492898.3.peg.1146"/>
<dbReference type="InterPro" id="IPR011990">
    <property type="entry name" value="TPR-like_helical_dom_sf"/>
</dbReference>
<dbReference type="KEGG" id="fla:SY85_05265"/>
<evidence type="ECO:0000256" key="5">
    <source>
        <dbReference type="ARBA" id="ARBA00023237"/>
    </source>
</evidence>
<protein>
    <recommendedName>
        <fullName evidence="11">Carbohydrate-binding protein SusD</fullName>
    </recommendedName>
</protein>
<dbReference type="GO" id="GO:0009279">
    <property type="term" value="C:cell outer membrane"/>
    <property type="evidence" value="ECO:0007669"/>
    <property type="project" value="UniProtKB-SubCell"/>
</dbReference>
<evidence type="ECO:0000256" key="4">
    <source>
        <dbReference type="ARBA" id="ARBA00023136"/>
    </source>
</evidence>
<dbReference type="STRING" id="1492898.SY85_05265"/>
<dbReference type="Gene3D" id="1.25.40.390">
    <property type="match status" value="1"/>
</dbReference>
<evidence type="ECO:0000256" key="2">
    <source>
        <dbReference type="ARBA" id="ARBA00006275"/>
    </source>
</evidence>
<dbReference type="SUPFAM" id="SSF48452">
    <property type="entry name" value="TPR-like"/>
    <property type="match status" value="1"/>
</dbReference>